<accession>A2SRR4</accession>
<dbReference type="InterPro" id="IPR010155">
    <property type="entry name" value="CRISPR-assoc_prot_Cas5d"/>
</dbReference>
<dbReference type="NCBIfam" id="TIGR01876">
    <property type="entry name" value="cas_Cas5d"/>
    <property type="match status" value="1"/>
</dbReference>
<dbReference type="GeneID" id="4795919"/>
<evidence type="ECO:0000256" key="1">
    <source>
        <dbReference type="ARBA" id="ARBA00023118"/>
    </source>
</evidence>
<dbReference type="InterPro" id="IPR013422">
    <property type="entry name" value="CRISPR-assoc_prot_Cas5_N"/>
</dbReference>
<dbReference type="AlphaFoldDB" id="A2SRR4"/>
<dbReference type="Pfam" id="PF09704">
    <property type="entry name" value="Cas_Cas5d"/>
    <property type="match status" value="1"/>
</dbReference>
<dbReference type="InterPro" id="IPR021124">
    <property type="entry name" value="CRISPR-assoc_prot_Cas5"/>
</dbReference>
<dbReference type="STRING" id="410358.Mlab_0849"/>
<reference evidence="2 3" key="1">
    <citation type="journal article" date="2009" name="Stand. Genomic Sci.">
        <title>Complete genome sequence of Methanocorpusculum labreanum type strain Z.</title>
        <authorList>
            <person name="Anderson I.J."/>
            <person name="Sieprawska-Lupa M."/>
            <person name="Goltsman E."/>
            <person name="Lapidus A."/>
            <person name="Copeland A."/>
            <person name="Glavina Del Rio T."/>
            <person name="Tice H."/>
            <person name="Dalin E."/>
            <person name="Barry K."/>
            <person name="Pitluck S."/>
            <person name="Hauser L."/>
            <person name="Land M."/>
            <person name="Lucas S."/>
            <person name="Richardson P."/>
            <person name="Whitman W.B."/>
            <person name="Kyrpides N.C."/>
        </authorList>
    </citation>
    <scope>NUCLEOTIDE SEQUENCE [LARGE SCALE GENOMIC DNA]</scope>
    <source>
        <strain evidence="3">ATCC 43576 / DSM 4855 / Z</strain>
    </source>
</reference>
<protein>
    <submittedName>
        <fullName evidence="2">CRISPR-associated protein Cas5 family</fullName>
    </submittedName>
</protein>
<sequence length="237" mass="27543">MIFRNTVEFQVYGKLALFSDPLTRVGGEKFTYQIPTYQALKGILESVYWKPTFVWYIDSVRVMNQIQTQSKGIRPIKYTSSENELAIYTYLTDVRYQVRAHFDWNYDRPELEKDRDENKHHSIAKRMIEKGGRRDIFLGTRECQGYVEPCTFGGDPGAYDDCSELAFGTMFHGFTYPDEGGNGKLIARFWNPVMKRGVIDFIPPGECTFTREIKNYSLKRFTIGDNLQSVQELAEEI</sequence>
<dbReference type="KEGG" id="mla:Mlab_0849"/>
<dbReference type="GO" id="GO:0004519">
    <property type="term" value="F:endonuclease activity"/>
    <property type="evidence" value="ECO:0007669"/>
    <property type="project" value="InterPro"/>
</dbReference>
<evidence type="ECO:0000313" key="2">
    <source>
        <dbReference type="EMBL" id="ABN07020.1"/>
    </source>
</evidence>
<dbReference type="Proteomes" id="UP000000365">
    <property type="component" value="Chromosome"/>
</dbReference>
<dbReference type="RefSeq" id="WP_011833221.1">
    <property type="nucleotide sequence ID" value="NC_008942.1"/>
</dbReference>
<proteinExistence type="predicted"/>
<dbReference type="OrthoDB" id="109150at2157"/>
<dbReference type="HOGENOM" id="CLU_093736_0_0_2"/>
<dbReference type="Gene3D" id="3.30.70.2660">
    <property type="match status" value="1"/>
</dbReference>
<dbReference type="EMBL" id="CP000559">
    <property type="protein sequence ID" value="ABN07020.1"/>
    <property type="molecule type" value="Genomic_DNA"/>
</dbReference>
<dbReference type="NCBIfam" id="TIGR02593">
    <property type="entry name" value="CRISPR_cas5"/>
    <property type="match status" value="1"/>
</dbReference>
<dbReference type="GO" id="GO:0043571">
    <property type="term" value="P:maintenance of CRISPR repeat elements"/>
    <property type="evidence" value="ECO:0007669"/>
    <property type="project" value="InterPro"/>
</dbReference>
<keyword evidence="1" id="KW-0051">Antiviral defense</keyword>
<evidence type="ECO:0000313" key="3">
    <source>
        <dbReference type="Proteomes" id="UP000000365"/>
    </source>
</evidence>
<keyword evidence="3" id="KW-1185">Reference proteome</keyword>
<name>A2SRR4_METLZ</name>
<gene>
    <name evidence="2" type="ordered locus">Mlab_0849</name>
</gene>
<organism evidence="2 3">
    <name type="scientific">Methanocorpusculum labreanum (strain ATCC 43576 / DSM 4855 / Z)</name>
    <dbReference type="NCBI Taxonomy" id="410358"/>
    <lineage>
        <taxon>Archaea</taxon>
        <taxon>Methanobacteriati</taxon>
        <taxon>Methanobacteriota</taxon>
        <taxon>Stenosarchaea group</taxon>
        <taxon>Methanomicrobia</taxon>
        <taxon>Methanomicrobiales</taxon>
        <taxon>Methanocorpusculaceae</taxon>
        <taxon>Methanocorpusculum</taxon>
    </lineage>
</organism>
<dbReference type="CDD" id="cd09752">
    <property type="entry name" value="Cas5_I-C"/>
    <property type="match status" value="1"/>
</dbReference>
<dbReference type="PIRSF" id="PIRSF029950">
    <property type="entry name" value="Cas_CT1134"/>
    <property type="match status" value="1"/>
</dbReference>
<dbReference type="GO" id="GO:0051607">
    <property type="term" value="P:defense response to virus"/>
    <property type="evidence" value="ECO:0007669"/>
    <property type="project" value="UniProtKB-KW"/>
</dbReference>